<protein>
    <submittedName>
        <fullName evidence="1">Uncharacterized protein</fullName>
    </submittedName>
</protein>
<organism evidence="1 2">
    <name type="scientific">Caldalkalibacillus horti</name>
    <dbReference type="NCBI Taxonomy" id="77523"/>
    <lineage>
        <taxon>Bacteria</taxon>
        <taxon>Bacillati</taxon>
        <taxon>Bacillota</taxon>
        <taxon>Bacilli</taxon>
        <taxon>Bacillales</taxon>
        <taxon>Bacillaceae</taxon>
        <taxon>Caldalkalibacillus</taxon>
    </lineage>
</organism>
<dbReference type="EMBL" id="JAUSTY010000004">
    <property type="protein sequence ID" value="MDQ0165155.1"/>
    <property type="molecule type" value="Genomic_DNA"/>
</dbReference>
<comment type="caution">
    <text evidence="1">The sequence shown here is derived from an EMBL/GenBank/DDBJ whole genome shotgun (WGS) entry which is preliminary data.</text>
</comment>
<proteinExistence type="predicted"/>
<accession>A0ABT9VW87</accession>
<sequence>MILRQKIKSPVPQQMLWVAEYSNGTYLSEFDLQTQKPNQFNAIRRQDVIRFGLVGIDVPVYYEVFGGFFNIAGRGIQAKYVTQDGKEYFLIGHNKPYNNIIQFKRGESELNLLQPKHDSVIWGKNAGEVVEHSFGYKANISVEDVNFEFEALCRIPYQQPVLMTFKLTADKDLNGALVILRNSTEVASIDAPLEVGIQGETSWVVK</sequence>
<evidence type="ECO:0000313" key="2">
    <source>
        <dbReference type="Proteomes" id="UP001235840"/>
    </source>
</evidence>
<dbReference type="RefSeq" id="WP_307391854.1">
    <property type="nucleotide sequence ID" value="NZ_BAAADK010000045.1"/>
</dbReference>
<evidence type="ECO:0000313" key="1">
    <source>
        <dbReference type="EMBL" id="MDQ0165155.1"/>
    </source>
</evidence>
<gene>
    <name evidence="1" type="ORF">J2S11_001055</name>
</gene>
<reference evidence="1 2" key="1">
    <citation type="submission" date="2023-07" db="EMBL/GenBank/DDBJ databases">
        <title>Genomic Encyclopedia of Type Strains, Phase IV (KMG-IV): sequencing the most valuable type-strain genomes for metagenomic binning, comparative biology and taxonomic classification.</title>
        <authorList>
            <person name="Goeker M."/>
        </authorList>
    </citation>
    <scope>NUCLEOTIDE SEQUENCE [LARGE SCALE GENOMIC DNA]</scope>
    <source>
        <strain evidence="1 2">DSM 12751</strain>
    </source>
</reference>
<keyword evidence="2" id="KW-1185">Reference proteome</keyword>
<name>A0ABT9VW87_9BACI</name>
<dbReference type="Proteomes" id="UP001235840">
    <property type="component" value="Unassembled WGS sequence"/>
</dbReference>